<dbReference type="GO" id="GO:0015421">
    <property type="term" value="F:ABC-type oligopeptide transporter activity"/>
    <property type="evidence" value="ECO:0007669"/>
    <property type="project" value="TreeGrafter"/>
</dbReference>
<dbReference type="RefSeq" id="WP_221047275.1">
    <property type="nucleotide sequence ID" value="NZ_AP019782.1"/>
</dbReference>
<feature type="transmembrane region" description="Helical" evidence="5">
    <location>
        <begin position="170"/>
        <end position="190"/>
    </location>
</feature>
<dbReference type="PANTHER" id="PTHR43394:SF1">
    <property type="entry name" value="ATP-BINDING CASSETTE SUB-FAMILY B MEMBER 10, MITOCHONDRIAL"/>
    <property type="match status" value="1"/>
</dbReference>
<evidence type="ECO:0000259" key="7">
    <source>
        <dbReference type="PROSITE" id="PS50929"/>
    </source>
</evidence>
<dbReference type="EMBL" id="AP019782">
    <property type="protein sequence ID" value="BBL71946.1"/>
    <property type="molecule type" value="Genomic_DNA"/>
</dbReference>
<dbReference type="Pfam" id="PF00664">
    <property type="entry name" value="ABC_membrane"/>
    <property type="match status" value="2"/>
</dbReference>
<evidence type="ECO:0000256" key="2">
    <source>
        <dbReference type="ARBA" id="ARBA00022692"/>
    </source>
</evidence>
<accession>A0A8D4VQJ4</accession>
<dbReference type="PROSITE" id="PS50893">
    <property type="entry name" value="ABC_TRANSPORTER_2"/>
    <property type="match status" value="2"/>
</dbReference>
<keyword evidence="4 5" id="KW-0472">Membrane</keyword>
<dbReference type="SMART" id="SM00382">
    <property type="entry name" value="AAA"/>
    <property type="match status" value="2"/>
</dbReference>
<proteinExistence type="predicted"/>
<dbReference type="GO" id="GO:0005524">
    <property type="term" value="F:ATP binding"/>
    <property type="evidence" value="ECO:0007669"/>
    <property type="project" value="InterPro"/>
</dbReference>
<feature type="transmembrane region" description="Helical" evidence="5">
    <location>
        <begin position="31"/>
        <end position="54"/>
    </location>
</feature>
<evidence type="ECO:0000256" key="5">
    <source>
        <dbReference type="SAM" id="Phobius"/>
    </source>
</evidence>
<dbReference type="InterPro" id="IPR003593">
    <property type="entry name" value="AAA+_ATPase"/>
</dbReference>
<feature type="transmembrane region" description="Helical" evidence="5">
    <location>
        <begin position="848"/>
        <end position="870"/>
    </location>
</feature>
<evidence type="ECO:0000256" key="4">
    <source>
        <dbReference type="ARBA" id="ARBA00023136"/>
    </source>
</evidence>
<organism evidence="8 9">
    <name type="scientific">Methylogaea oryzae</name>
    <dbReference type="NCBI Taxonomy" id="1295382"/>
    <lineage>
        <taxon>Bacteria</taxon>
        <taxon>Pseudomonadati</taxon>
        <taxon>Pseudomonadota</taxon>
        <taxon>Gammaproteobacteria</taxon>
        <taxon>Methylococcales</taxon>
        <taxon>Methylococcaceae</taxon>
        <taxon>Methylogaea</taxon>
    </lineage>
</organism>
<dbReference type="KEGG" id="moz:MoryE10_25520"/>
<feature type="transmembrane region" description="Helical" evidence="5">
    <location>
        <begin position="66"/>
        <end position="83"/>
    </location>
</feature>
<feature type="domain" description="ABC transmembrane type-1" evidence="7">
    <location>
        <begin position="739"/>
        <end position="1020"/>
    </location>
</feature>
<sequence>MAWPRFPLQSFRDSPLLDVFRSPELRRVLPVLALAALLYNVLGLALPMAILQIMDRVVLNQSMETLAILAIGAVFALVMEEILREVNGVVTGWLGARFEHKASVEALDRLMRVSLQRLQQEESGAHAERIAATARVAEFYSGQALLVLFDIPFVLIFLAMIYTIGGWLVLVPGTLLSIFIYAIARFGAWLQRHVENRHIANDRRHNFLVEVLSGIHSVKTMAMEAQMERRHERLQAANAEMSQTMSYGSAMASAMGTLFSQIMIVGIVFAGALGVLAGQMTPGGLAACMLLAVRSLQPLRRGLTIWSRYQSFVAAQARLKEIADMPLVDDPAKPALPPVRGGLELRNVTLRRKAGAPIFDDLCLTIRAGECIAIQGDSGSGKSSLMSLLNGMNQPDEGLVLADGHSLSEFCADSVQREIGLLPQTGALIAGTLLDNMTMFEDDRKEIALGIAAQLGLDRLVAGMKLGYETPLGEASSESLPTGVRQIIAIARVLAKNPSVILFDEANNSLDMEGDQRLLEYVKQLKGRCTVVLITHRPSWHKLADRTLRIADGKLVEGFAAASFAAANTENAGSAVRDRPPPADDFSTIIREHYDEESDLSLCVSPLLRAIGWQGGARQLMVAMPHMQRSLDISGLCATMANLGMPPYDFAGTLAGLDPRLMPCLFVPEKAPAKVVLERLPDGRVRCFDSGVAGETALPADAGPGRVYVFKEQEKVTVLSRHETNFFGALLRRFRRHIVLAFVLTVLNTVFALAPPLFVRSVYDRILPAGDVRMETYLLFGVLIVLAMDFHVRSLRGRVIAHTGGRADYIVGTSVFSRVINLPASATGNVSVRRQVGRLRNFESMRDFFLGPLAVIAFDMPANLLMVAAIGAINPWALLAVLGSGLVFFLLGLATRGVSERAIARSSQASSLRAEFLDEALTQMNAVRGTGSRAIWVERYRDLSGKAVMANYLDAQVHSRLSGSAQVVGSLSGFSVLVVSALSSIQGGISSGTMMATMMLVWRLISPMQNLFLAATSMVKIRSSMQQVQNLMRLAIEGDGGVHQTIRPASLGAIGFSRVSFRYMHDADPTLLGVNFNVEPGQVVVIAGPNGSGKSTVLKLLIRAFVPQAGTIRLDGVDIRQLTVADLRARISYMPQVCDIFYGTISQNLRLAHPSATEAEVQWAAEMAGLRTEIESMPRGFATRISNSQSELLPNGFRQRLALARAVLKPAPVVIMDEPGTGMDEAGEQALQRCIEWLRGRSTLLIVSHRPAHMRLADITIYLERGSVAAMGPFDSIKGRLIPGTPK</sequence>
<comment type="subcellular location">
    <subcellularLocation>
        <location evidence="1">Membrane</location>
        <topology evidence="1">Multi-pass membrane protein</topology>
    </subcellularLocation>
</comment>
<keyword evidence="2 5" id="KW-0812">Transmembrane</keyword>
<dbReference type="Proteomes" id="UP000824988">
    <property type="component" value="Chromosome"/>
</dbReference>
<feature type="domain" description="ABC transmembrane type-1" evidence="7">
    <location>
        <begin position="31"/>
        <end position="311"/>
    </location>
</feature>
<feature type="domain" description="ABC transporter" evidence="6">
    <location>
        <begin position="343"/>
        <end position="577"/>
    </location>
</feature>
<feature type="transmembrane region" description="Helical" evidence="5">
    <location>
        <begin position="876"/>
        <end position="895"/>
    </location>
</feature>
<evidence type="ECO:0000256" key="3">
    <source>
        <dbReference type="ARBA" id="ARBA00022989"/>
    </source>
</evidence>
<dbReference type="PROSITE" id="PS50929">
    <property type="entry name" value="ABC_TM1F"/>
    <property type="match status" value="2"/>
</dbReference>
<feature type="transmembrane region" description="Helical" evidence="5">
    <location>
        <begin position="738"/>
        <end position="759"/>
    </location>
</feature>
<name>A0A8D4VQJ4_9GAMM</name>
<evidence type="ECO:0000313" key="8">
    <source>
        <dbReference type="EMBL" id="BBL71946.1"/>
    </source>
</evidence>
<dbReference type="InterPro" id="IPR011527">
    <property type="entry name" value="ABC1_TM_dom"/>
</dbReference>
<dbReference type="GO" id="GO:0016020">
    <property type="term" value="C:membrane"/>
    <property type="evidence" value="ECO:0007669"/>
    <property type="project" value="UniProtKB-SubCell"/>
</dbReference>
<gene>
    <name evidence="8" type="ORF">MoryE10_25520</name>
</gene>
<protein>
    <recommendedName>
        <fullName evidence="10">ATP-binding cassette domain-containing protein</fullName>
    </recommendedName>
</protein>
<evidence type="ECO:0000313" key="9">
    <source>
        <dbReference type="Proteomes" id="UP000824988"/>
    </source>
</evidence>
<feature type="transmembrane region" description="Helical" evidence="5">
    <location>
        <begin position="967"/>
        <end position="989"/>
    </location>
</feature>
<reference evidence="8" key="1">
    <citation type="submission" date="2019-06" db="EMBL/GenBank/DDBJ databases">
        <title>Complete genome sequence of Methylogaea oryzae strain JCM16910.</title>
        <authorList>
            <person name="Asakawa S."/>
        </authorList>
    </citation>
    <scope>NUCLEOTIDE SEQUENCE</scope>
    <source>
        <strain evidence="8">E10</strain>
    </source>
</reference>
<evidence type="ECO:0008006" key="10">
    <source>
        <dbReference type="Google" id="ProtNLM"/>
    </source>
</evidence>
<evidence type="ECO:0000256" key="1">
    <source>
        <dbReference type="ARBA" id="ARBA00004141"/>
    </source>
</evidence>
<dbReference type="GO" id="GO:0016887">
    <property type="term" value="F:ATP hydrolysis activity"/>
    <property type="evidence" value="ECO:0007669"/>
    <property type="project" value="InterPro"/>
</dbReference>
<dbReference type="InterPro" id="IPR039421">
    <property type="entry name" value="Type_1_exporter"/>
</dbReference>
<feature type="transmembrane region" description="Helical" evidence="5">
    <location>
        <begin position="250"/>
        <end position="270"/>
    </location>
</feature>
<feature type="domain" description="ABC transporter" evidence="6">
    <location>
        <begin position="1054"/>
        <end position="1282"/>
    </location>
</feature>
<feature type="transmembrane region" description="Helical" evidence="5">
    <location>
        <begin position="144"/>
        <end position="164"/>
    </location>
</feature>
<dbReference type="Pfam" id="PF00005">
    <property type="entry name" value="ABC_tran"/>
    <property type="match status" value="2"/>
</dbReference>
<dbReference type="InterPro" id="IPR003439">
    <property type="entry name" value="ABC_transporter-like_ATP-bd"/>
</dbReference>
<keyword evidence="3 5" id="KW-1133">Transmembrane helix</keyword>
<dbReference type="PANTHER" id="PTHR43394">
    <property type="entry name" value="ATP-DEPENDENT PERMEASE MDL1, MITOCHONDRIAL"/>
    <property type="match status" value="1"/>
</dbReference>
<evidence type="ECO:0000259" key="6">
    <source>
        <dbReference type="PROSITE" id="PS50893"/>
    </source>
</evidence>
<keyword evidence="9" id="KW-1185">Reference proteome</keyword>